<proteinExistence type="predicted"/>
<feature type="region of interest" description="Disordered" evidence="1">
    <location>
        <begin position="134"/>
        <end position="155"/>
    </location>
</feature>
<name>A0A645IAH2_9ZZZZ</name>
<organism evidence="2">
    <name type="scientific">bioreactor metagenome</name>
    <dbReference type="NCBI Taxonomy" id="1076179"/>
    <lineage>
        <taxon>unclassified sequences</taxon>
        <taxon>metagenomes</taxon>
        <taxon>ecological metagenomes</taxon>
    </lineage>
</organism>
<accession>A0A645IAH2</accession>
<evidence type="ECO:0000256" key="1">
    <source>
        <dbReference type="SAM" id="MobiDB-lite"/>
    </source>
</evidence>
<evidence type="ECO:0000313" key="2">
    <source>
        <dbReference type="EMBL" id="MPN48341.1"/>
    </source>
</evidence>
<dbReference type="EMBL" id="VSSQ01110595">
    <property type="protein sequence ID" value="MPN48341.1"/>
    <property type="molecule type" value="Genomic_DNA"/>
</dbReference>
<protein>
    <submittedName>
        <fullName evidence="2">Uncharacterized protein</fullName>
    </submittedName>
</protein>
<reference evidence="2" key="1">
    <citation type="submission" date="2019-08" db="EMBL/GenBank/DDBJ databases">
        <authorList>
            <person name="Kucharzyk K."/>
            <person name="Murdoch R.W."/>
            <person name="Higgins S."/>
            <person name="Loffler F."/>
        </authorList>
    </citation>
    <scope>NUCLEOTIDE SEQUENCE</scope>
</reference>
<comment type="caution">
    <text evidence="2">The sequence shown here is derived from an EMBL/GenBank/DDBJ whole genome shotgun (WGS) entry which is preliminary data.</text>
</comment>
<feature type="compositionally biased region" description="Low complexity" evidence="1">
    <location>
        <begin position="135"/>
        <end position="149"/>
    </location>
</feature>
<gene>
    <name evidence="2" type="ORF">SDC9_195948</name>
</gene>
<sequence length="155" mass="15484">MAGGLRPQRLDDAEQFLGDDSDLVAQVGPDQGGDLVVAGPAGTQPAAELRAEEVHQAAFQGAVHVLVARRGAELAGGHPAVEFVEAGEHPGVLGVGQQARPVQGIGMGLRAGDVVVGEPPVELGGLAQREHRLGRAAAEPAAPQHALAGVDGAGG</sequence>
<dbReference type="AlphaFoldDB" id="A0A645IAH2"/>